<dbReference type="Gene3D" id="2.180.10.10">
    <property type="entry name" value="RHS repeat-associated core"/>
    <property type="match status" value="2"/>
</dbReference>
<comment type="caution">
    <text evidence="1">The sequence shown here is derived from an EMBL/GenBank/DDBJ whole genome shotgun (WGS) entry which is preliminary data.</text>
</comment>
<accession>A0AAP8T9G2</accession>
<protein>
    <submittedName>
        <fullName evidence="1">Sugar-binding protein</fullName>
    </submittedName>
</protein>
<dbReference type="NCBIfam" id="TIGR03696">
    <property type="entry name" value="Rhs_assc_core"/>
    <property type="match status" value="1"/>
</dbReference>
<sequence length="1889" mass="205646">MKSNFSICNSVRGNHHLGFTVTPVLQKREGESSVSFSYNHAAPSYPGDVMPETSKQIQVGEGGGDTRLYVLTATGTVDDQATISVAGQSYTSPSGAGVRINGSFPGIKAGFYTVSVSHINIDYPPRGNVSFLSCTVGPASAISITPEENDPPQECDCDCPPCSCNSDGETAPGGAPFSSGAPVSGRSSLRRFFSDLTSTSGGSGVMRQSSVNDMAWSAQFGAFRGISHMPAGRLEISAHRSFSPDLSSPAGLALRHPLATFLALPEGGMAPNMLVALLDGASYTNYMLDGTGSAFFPVGASGITTTILAPVPAMSREAEACSLEQAAFIRASYAGGGAAFYSLSTGQCEGYISAGGYLMTASEGENYLAIVRGEQGVIRQIWNTWDGLADVLPLEGGGYAISIYPPAQVMEPEEEGALFTVEGTPAKIFTVTGDEALQTLVISERDNTLPATVPDFVTKWTWSQEAWSMAEGTGEDAVETRRERLQPEEGSQENRYRVLTRLMKNNVVASCTLEEYETTITGEHLLSRTEGYGAEGALTTVYSYDDSGRLISSASPNAGEHKTVYDAAGRPVLENSPWGANGLRTVSTKYRDSAAGYTSEPAEVKIQLSTVSAVNTLSLAVYTYAEENHVKRVEKRETAAGSSVTQLSVTETWLAGAPNAFAAGRLKMEQAVNGVQTHYTYAPTTNHGALYSVTAETRINGEPVPGQSTRRVSYITAEGNAAREENLVLLPTGEWRKTGGASYSYDLLNRRVETVRDNGRTSSRALTCTGEPLWEVDEDGVRTDYAYNTARQLIETTRSEINDGTDVVTPETITAYERDAAGQIISATTHIGPMRTTEETAYDLLGRATRKTDVLGRVTTTSYSEDGLTVTTTTPSGATLVNTYNADGSIAHESGTGQRELYHIYDFIRGLRHTTRLADNTTILKQDIRDGFGQTITLTSPTTLENTYLYTRSVYNALGQLTRRTEGPRAPVEYEYDGMGNPARQTVVLDSASPADAAKNRIQTFQTAWEEREDGVYQNVAAARNNAAGNMLSSAVKRLVTESAVLQNRQITIDERGHESIRWTEYGQGAVRVEKSSVPTSDVTASATVVDGFTTSETDNRGIVTAFTRRYTETGLVRTVTDGRGNASTTHTDIAGRPIAVTDAAGNTTTTTYCATSDNPSAVTNALGNTANYAYDVRNRKTAEYGTAIQPALFAWDDADRLISLTTFRIDEETIISDPSDLSGGDTTVWTYHDATGLELEKTYANGRGTVRTYDANNRLATETDARGIVTTYTWNAAQGLLTGIGFSDGTPEQAFSYNILGQLTQVTDASGIRTFSYNEYSDPVQDSVTVNGAVFPLVETLDGYGRSIGYILKRGASGNAQIASWGYAPDGRINSAGFMHSGQNRIFEYNYLAGSNLLETLTMPNGMTLEQSYEAKRDLLADMDYNRGTTLVSRRAYAYDALGRPTVRTLLRQGTTRRDVFSYNGRSELAAATLGTDAYAYDYDNIGNRKTAREIEEEFAYTANGLNQYTSIEQSIPDSSLSPREQPFVPTYDADGNQTKIRTATGVWTAEYNALNRPVRFTRTAEDGTVTTVTGDYDYMGRRIFKKVETTVADPETGESTTSVILNHRYLYRGHLQIAALDLTRTTLNALWYILWDPTEPVATRPLAIQTAGSWFVYGWDLTKNVMELYKSNGTIANSYSYAPFGEVTQRGNITNPLQWSSEMFDGELGLVYYNYRHYTPHDGRWISRDPIAEQEELNLYAFVRNNPATAYDRWGNTGIYPSDLVFIKQGTEESLKAIQKLLEGYKALKEANIIGADKWFHCLYMCKATRESKSPNLVLSLGVLREIVDLLKGRFKGAVDSKTGKKLEEIEHALDSLEDMKANRKGIDCPPEKTCECCCNEYKVNGL</sequence>
<dbReference type="EMBL" id="PJKN01000002">
    <property type="protein sequence ID" value="PNC56640.1"/>
    <property type="molecule type" value="Genomic_DNA"/>
</dbReference>
<dbReference type="Proteomes" id="UP000235914">
    <property type="component" value="Unassembled WGS sequence"/>
</dbReference>
<organism evidence="1 2">
    <name type="scientific">Akkermansia muciniphila</name>
    <dbReference type="NCBI Taxonomy" id="239935"/>
    <lineage>
        <taxon>Bacteria</taxon>
        <taxon>Pseudomonadati</taxon>
        <taxon>Verrucomicrobiota</taxon>
        <taxon>Verrucomicrobiia</taxon>
        <taxon>Verrucomicrobiales</taxon>
        <taxon>Akkermansiaceae</taxon>
        <taxon>Akkermansia</taxon>
    </lineage>
</organism>
<dbReference type="InterPro" id="IPR050708">
    <property type="entry name" value="T6SS_VgrG/RHS"/>
</dbReference>
<name>A0AAP8T9G2_9BACT</name>
<gene>
    <name evidence="1" type="ORF">CXU09_03380</name>
</gene>
<dbReference type="InterPro" id="IPR022385">
    <property type="entry name" value="Rhs_assc_core"/>
</dbReference>
<dbReference type="RefSeq" id="WP_102735360.1">
    <property type="nucleotide sequence ID" value="NZ_PJKN01000002.1"/>
</dbReference>
<dbReference type="Gene3D" id="1.10.132.110">
    <property type="entry name" value="Serum amyloid A protein"/>
    <property type="match status" value="1"/>
</dbReference>
<dbReference type="InterPro" id="IPR006530">
    <property type="entry name" value="YD"/>
</dbReference>
<evidence type="ECO:0000313" key="2">
    <source>
        <dbReference type="Proteomes" id="UP000235914"/>
    </source>
</evidence>
<proteinExistence type="predicted"/>
<evidence type="ECO:0000313" key="1">
    <source>
        <dbReference type="EMBL" id="PNC56640.1"/>
    </source>
</evidence>
<dbReference type="Pfam" id="PF05593">
    <property type="entry name" value="RHS_repeat"/>
    <property type="match status" value="1"/>
</dbReference>
<dbReference type="InterPro" id="IPR031325">
    <property type="entry name" value="RHS_repeat"/>
</dbReference>
<dbReference type="PANTHER" id="PTHR32305:SF15">
    <property type="entry name" value="PROTEIN RHSA-RELATED"/>
    <property type="match status" value="1"/>
</dbReference>
<reference evidence="1 2" key="1">
    <citation type="journal article" date="2017" name="BMC Genomics">
        <title>Genome sequencing of 39 Akkermansia muciniphila isolates reveals its population structure, genomic and functional diverisity, and global distribution in mammalian gut microbiotas.</title>
        <authorList>
            <person name="Guo X."/>
            <person name="Li S."/>
            <person name="Zhang J."/>
            <person name="Wu F."/>
            <person name="Li X."/>
            <person name="Wu D."/>
            <person name="Zhang M."/>
            <person name="Ou Z."/>
            <person name="Jie Z."/>
            <person name="Yan Q."/>
            <person name="Li P."/>
            <person name="Yi J."/>
            <person name="Peng Y."/>
        </authorList>
    </citation>
    <scope>NUCLEOTIDE SEQUENCE [LARGE SCALE GENOMIC DNA]</scope>
    <source>
        <strain evidence="1 2">GP43</strain>
    </source>
</reference>
<dbReference type="PANTHER" id="PTHR32305">
    <property type="match status" value="1"/>
</dbReference>
<dbReference type="NCBIfam" id="TIGR01643">
    <property type="entry name" value="YD_repeat_2x"/>
    <property type="match status" value="3"/>
</dbReference>